<feature type="region of interest" description="Disordered" evidence="1">
    <location>
        <begin position="119"/>
        <end position="262"/>
    </location>
</feature>
<dbReference type="Proteomes" id="UP000008866">
    <property type="component" value="Unassembled WGS sequence"/>
</dbReference>
<accession>D4AX28</accession>
<dbReference type="SMART" id="SM00321">
    <property type="entry name" value="WSC"/>
    <property type="match status" value="1"/>
</dbReference>
<sequence length="522" mass="55730">MAPNPHGNLISLLFSLLILYPALAAAVDLDYCAEFNTGSTFNSVVDGFQSIGACQKTCGNQYAFAVLQGKMCWCTNAAPKDTIPNGRCNQNCPGYPDDKCGNTSEGLFAYIMLDKKPSTTIGNPSSTTTSSVSSTQFSSSSIPNMSTTAAMGGNRSSSSSSLSPSPSSSSSSSTLQSQSPAPEQTSQSTQMILTPSVQTTSRASVSTETRTTTLSPTSTSSSSSSSSSSFSSTSSSSSTKTSKTTTSPASTTTDPTASITTVEGRVTTITVPNAPAQTHPPASNEGSSLSGGAIAGIIIGTLAVFAIFTGIILWLFCFRRRQQAKIDDSYRSPFHESPVPQPIFENTLSSRVPAMRVAPVANGNGTTAGSRGSTARLSIPAFTDHRMKKDALVYSHGGRHSNVSLQDNQDYSRPVLRDIKYPFFNDPVTLQFERVYLFFGMLLPSNGRLTPLLYPLPFAPIPFVLIPPHIPLFEIVHHPLLFPSDIFFSVYFLSKIPRSFPYTPFTMHLLELATIIGVKPEL</sequence>
<evidence type="ECO:0000256" key="3">
    <source>
        <dbReference type="SAM" id="SignalP"/>
    </source>
</evidence>
<evidence type="ECO:0000313" key="6">
    <source>
        <dbReference type="Proteomes" id="UP000008866"/>
    </source>
</evidence>
<dbReference type="Pfam" id="PF01822">
    <property type="entry name" value="WSC"/>
    <property type="match status" value="1"/>
</dbReference>
<evidence type="ECO:0000313" key="5">
    <source>
        <dbReference type="EMBL" id="EFE32233.1"/>
    </source>
</evidence>
<keyword evidence="2" id="KW-0812">Transmembrane</keyword>
<evidence type="ECO:0000256" key="2">
    <source>
        <dbReference type="SAM" id="Phobius"/>
    </source>
</evidence>
<feature type="compositionally biased region" description="Low complexity" evidence="1">
    <location>
        <begin position="156"/>
        <end position="179"/>
    </location>
</feature>
<feature type="compositionally biased region" description="Low complexity" evidence="1">
    <location>
        <begin position="125"/>
        <end position="141"/>
    </location>
</feature>
<gene>
    <name evidence="5" type="ORF">ARB_00755</name>
</gene>
<keyword evidence="6" id="KW-1185">Reference proteome</keyword>
<proteinExistence type="predicted"/>
<dbReference type="eggNOG" id="KOG4157">
    <property type="taxonomic scope" value="Eukaryota"/>
</dbReference>
<keyword evidence="2" id="KW-0472">Membrane</keyword>
<keyword evidence="3" id="KW-0732">Signal</keyword>
<dbReference type="RefSeq" id="XP_003012873.1">
    <property type="nucleotide sequence ID" value="XM_003012827.1"/>
</dbReference>
<dbReference type="InterPro" id="IPR002889">
    <property type="entry name" value="WSC_carb-bd"/>
</dbReference>
<comment type="caution">
    <text evidence="5">The sequence shown here is derived from an EMBL/GenBank/DDBJ whole genome shotgun (WGS) entry which is preliminary data.</text>
</comment>
<keyword evidence="2" id="KW-1133">Transmembrane helix</keyword>
<feature type="chain" id="PRO_5003054305" evidence="3">
    <location>
        <begin position="25"/>
        <end position="522"/>
    </location>
</feature>
<dbReference type="KEGG" id="abe:ARB_00755"/>
<dbReference type="EMBL" id="ABSU01000016">
    <property type="protein sequence ID" value="EFE32233.1"/>
    <property type="molecule type" value="Genomic_DNA"/>
</dbReference>
<feature type="compositionally biased region" description="Polar residues" evidence="1">
    <location>
        <begin position="180"/>
        <end position="198"/>
    </location>
</feature>
<name>D4AX28_ARTBC</name>
<dbReference type="PANTHER" id="PTHR16861">
    <property type="entry name" value="GLYCOPROTEIN 38"/>
    <property type="match status" value="1"/>
</dbReference>
<dbReference type="GeneID" id="9522951"/>
<feature type="compositionally biased region" description="Low complexity" evidence="1">
    <location>
        <begin position="199"/>
        <end position="261"/>
    </location>
</feature>
<dbReference type="PANTHER" id="PTHR16861:SF9">
    <property type="entry name" value="CELL WALL INTEGRITY AND STRESS RESPONSE COMPONENT 1"/>
    <property type="match status" value="1"/>
</dbReference>
<evidence type="ECO:0000256" key="1">
    <source>
        <dbReference type="SAM" id="MobiDB-lite"/>
    </source>
</evidence>
<dbReference type="AlphaFoldDB" id="D4AX28"/>
<protein>
    <submittedName>
        <fullName evidence="5">ER membrane protein Wsc4, putative</fullName>
    </submittedName>
</protein>
<dbReference type="STRING" id="663331.D4AX28"/>
<reference evidence="6" key="1">
    <citation type="journal article" date="2011" name="Genome Biol.">
        <title>Comparative and functional genomics provide insights into the pathogenicity of dermatophytic fungi.</title>
        <authorList>
            <person name="Burmester A."/>
            <person name="Shelest E."/>
            <person name="Gloeckner G."/>
            <person name="Heddergott C."/>
            <person name="Schindler S."/>
            <person name="Staib P."/>
            <person name="Heidel A."/>
            <person name="Felder M."/>
            <person name="Petzold A."/>
            <person name="Szafranski K."/>
            <person name="Feuermann M."/>
            <person name="Pedruzzi I."/>
            <person name="Priebe S."/>
            <person name="Groth M."/>
            <person name="Winkler R."/>
            <person name="Li W."/>
            <person name="Kniemeyer O."/>
            <person name="Schroeckh V."/>
            <person name="Hertweck C."/>
            <person name="Hube B."/>
            <person name="White T.C."/>
            <person name="Platzer M."/>
            <person name="Guthke R."/>
            <person name="Heitman J."/>
            <person name="Woestemeyer J."/>
            <person name="Zipfel P.F."/>
            <person name="Monod M."/>
            <person name="Brakhage A.A."/>
        </authorList>
    </citation>
    <scope>NUCLEOTIDE SEQUENCE [LARGE SCALE GENOMIC DNA]</scope>
    <source>
        <strain evidence="6">ATCC MYA-4681 / CBS 112371</strain>
    </source>
</reference>
<dbReference type="PROSITE" id="PS51212">
    <property type="entry name" value="WSC"/>
    <property type="match status" value="1"/>
</dbReference>
<feature type="transmembrane region" description="Helical" evidence="2">
    <location>
        <begin position="293"/>
        <end position="316"/>
    </location>
</feature>
<dbReference type="HOGENOM" id="CLU_024893_2_0_1"/>
<feature type="domain" description="WSC" evidence="4">
    <location>
        <begin position="26"/>
        <end position="113"/>
    </location>
</feature>
<organism evidence="5 6">
    <name type="scientific">Arthroderma benhamiae (strain ATCC MYA-4681 / CBS 112371)</name>
    <name type="common">Trichophyton mentagrophytes</name>
    <dbReference type="NCBI Taxonomy" id="663331"/>
    <lineage>
        <taxon>Eukaryota</taxon>
        <taxon>Fungi</taxon>
        <taxon>Dikarya</taxon>
        <taxon>Ascomycota</taxon>
        <taxon>Pezizomycotina</taxon>
        <taxon>Eurotiomycetes</taxon>
        <taxon>Eurotiomycetidae</taxon>
        <taxon>Onygenales</taxon>
        <taxon>Arthrodermataceae</taxon>
        <taxon>Trichophyton</taxon>
    </lineage>
</organism>
<evidence type="ECO:0000259" key="4">
    <source>
        <dbReference type="PROSITE" id="PS51212"/>
    </source>
</evidence>
<feature type="signal peptide" evidence="3">
    <location>
        <begin position="1"/>
        <end position="24"/>
    </location>
</feature>